<dbReference type="Proteomes" id="UP001488805">
    <property type="component" value="Unassembled WGS sequence"/>
</dbReference>
<feature type="region of interest" description="Disordered" evidence="1">
    <location>
        <begin position="1"/>
        <end position="38"/>
    </location>
</feature>
<dbReference type="AlphaFoldDB" id="A0AAW1E0Q4"/>
<evidence type="ECO:0000256" key="1">
    <source>
        <dbReference type="SAM" id="MobiDB-lite"/>
    </source>
</evidence>
<organism evidence="2 3">
    <name type="scientific">Zoarces viviparus</name>
    <name type="common">Viviparous eelpout</name>
    <name type="synonym">Blennius viviparus</name>
    <dbReference type="NCBI Taxonomy" id="48416"/>
    <lineage>
        <taxon>Eukaryota</taxon>
        <taxon>Metazoa</taxon>
        <taxon>Chordata</taxon>
        <taxon>Craniata</taxon>
        <taxon>Vertebrata</taxon>
        <taxon>Euteleostomi</taxon>
        <taxon>Actinopterygii</taxon>
        <taxon>Neopterygii</taxon>
        <taxon>Teleostei</taxon>
        <taxon>Neoteleostei</taxon>
        <taxon>Acanthomorphata</taxon>
        <taxon>Eupercaria</taxon>
        <taxon>Perciformes</taxon>
        <taxon>Cottioidei</taxon>
        <taxon>Zoarcales</taxon>
        <taxon>Zoarcidae</taxon>
        <taxon>Zoarcinae</taxon>
        <taxon>Zoarces</taxon>
    </lineage>
</organism>
<sequence length="78" mass="9002">MAGARWPGALKRDRRRWTKERRRKKSQGRHFWMDKEDESATGASIGNYREPWSCWCASVCVSRLVKGTAGREISSNTT</sequence>
<protein>
    <submittedName>
        <fullName evidence="2">Uncharacterized protein</fullName>
    </submittedName>
</protein>
<proteinExistence type="predicted"/>
<reference evidence="2 3" key="1">
    <citation type="journal article" date="2024" name="Genome Biol. Evol.">
        <title>Chromosome-level genome assembly of the viviparous eelpout Zoarces viviparus.</title>
        <authorList>
            <person name="Fuhrmann N."/>
            <person name="Brasseur M.V."/>
            <person name="Bakowski C.E."/>
            <person name="Podsiadlowski L."/>
            <person name="Prost S."/>
            <person name="Krehenwinkel H."/>
            <person name="Mayer C."/>
        </authorList>
    </citation>
    <scope>NUCLEOTIDE SEQUENCE [LARGE SCALE GENOMIC DNA]</scope>
    <source>
        <strain evidence="2">NO-MEL_2022_Ind0_liver</strain>
    </source>
</reference>
<gene>
    <name evidence="2" type="ORF">VZT92_026007</name>
</gene>
<evidence type="ECO:0000313" key="2">
    <source>
        <dbReference type="EMBL" id="KAK9515355.1"/>
    </source>
</evidence>
<keyword evidence="3" id="KW-1185">Reference proteome</keyword>
<comment type="caution">
    <text evidence="2">The sequence shown here is derived from an EMBL/GenBank/DDBJ whole genome shotgun (WGS) entry which is preliminary data.</text>
</comment>
<dbReference type="EMBL" id="JBCEZU010000586">
    <property type="protein sequence ID" value="KAK9515355.1"/>
    <property type="molecule type" value="Genomic_DNA"/>
</dbReference>
<accession>A0AAW1E0Q4</accession>
<feature type="compositionally biased region" description="Basic residues" evidence="1">
    <location>
        <begin position="12"/>
        <end position="28"/>
    </location>
</feature>
<name>A0AAW1E0Q4_ZOAVI</name>
<evidence type="ECO:0000313" key="3">
    <source>
        <dbReference type="Proteomes" id="UP001488805"/>
    </source>
</evidence>